<evidence type="ECO:0000256" key="1">
    <source>
        <dbReference type="ARBA" id="ARBA00022679"/>
    </source>
</evidence>
<dbReference type="Gene3D" id="3.40.50.10540">
    <property type="entry name" value="Crotonobetainyl-coa:carnitine coa-transferase, domain 1"/>
    <property type="match status" value="1"/>
</dbReference>
<accession>A0A1G9QD77</accession>
<dbReference type="Pfam" id="PF02515">
    <property type="entry name" value="CoA_transf_3"/>
    <property type="match status" value="1"/>
</dbReference>
<dbReference type="GO" id="GO:0008410">
    <property type="term" value="F:CoA-transferase activity"/>
    <property type="evidence" value="ECO:0007669"/>
    <property type="project" value="TreeGrafter"/>
</dbReference>
<reference evidence="2 3" key="1">
    <citation type="submission" date="2016-10" db="EMBL/GenBank/DDBJ databases">
        <authorList>
            <person name="de Groot N.N."/>
        </authorList>
    </citation>
    <scope>NUCLEOTIDE SEQUENCE [LARGE SCALE GENOMIC DNA]</scope>
    <source>
        <strain evidence="2 3">DSM 16981</strain>
    </source>
</reference>
<gene>
    <name evidence="2" type="ORF">SAMN05660299_00197</name>
</gene>
<keyword evidence="3" id="KW-1185">Reference proteome</keyword>
<dbReference type="STRING" id="349095.SAMN05660299_00197"/>
<protein>
    <submittedName>
        <fullName evidence="2">CoA:oxalate CoA-transferase</fullName>
    </submittedName>
</protein>
<dbReference type="PANTHER" id="PTHR48207:SF3">
    <property type="entry name" value="SUCCINATE--HYDROXYMETHYLGLUTARATE COA-TRANSFERASE"/>
    <property type="match status" value="1"/>
</dbReference>
<dbReference type="OrthoDB" id="9797653at2"/>
<evidence type="ECO:0000313" key="3">
    <source>
        <dbReference type="Proteomes" id="UP000199309"/>
    </source>
</evidence>
<dbReference type="InterPro" id="IPR003673">
    <property type="entry name" value="CoA-Trfase_fam_III"/>
</dbReference>
<dbReference type="Proteomes" id="UP000199309">
    <property type="component" value="Unassembled WGS sequence"/>
</dbReference>
<sequence length="394" mass="43118">MKLLDGIKILDLSTGLAPALATKYLAAFGAEVIKVEKPGAGDMTRKWEPLKDGRSLYFNYLNGGKKSVALDIASGVGNAIILELVKKIDVFVESFQPGYMETIGLSYEILQDINPDLIYVQYSTFGDNGPDKNRPGSSLVAQAKSVAMDMTGVIGQEPIKLEPSVGEHYASGNLAAGIMLALINRERHGGGQKLDVSLVDSLFNCIEAAPAAYSTVGEIHTRKGNFDPSCAPYDTFKTKDGFIAIGIATDAQWFKFCDALELKHLKEDSRFQTNEGRVDDYLNKLRPLVEKETMIYTKSEIEEKCRVEGIPCSAVFDISEIMSHPNTKANHFMCELESKQFGQMCVPNLPFELGRSTAEISCDGPELGANTEEVLDGLGYTADAIKEFVENQHC</sequence>
<dbReference type="AlphaFoldDB" id="A0A1G9QD77"/>
<name>A0A1G9QD77_9FIRM</name>
<dbReference type="InterPro" id="IPR023606">
    <property type="entry name" value="CoA-Trfase_III_dom_1_sf"/>
</dbReference>
<evidence type="ECO:0000313" key="2">
    <source>
        <dbReference type="EMBL" id="SDM08949.1"/>
    </source>
</evidence>
<proteinExistence type="predicted"/>
<dbReference type="Gene3D" id="3.30.1540.10">
    <property type="entry name" value="formyl-coa transferase, domain 3"/>
    <property type="match status" value="1"/>
</dbReference>
<organism evidence="2 3">
    <name type="scientific">Megasphaera paucivorans</name>
    <dbReference type="NCBI Taxonomy" id="349095"/>
    <lineage>
        <taxon>Bacteria</taxon>
        <taxon>Bacillati</taxon>
        <taxon>Bacillota</taxon>
        <taxon>Negativicutes</taxon>
        <taxon>Veillonellales</taxon>
        <taxon>Veillonellaceae</taxon>
        <taxon>Megasphaera</taxon>
    </lineage>
</organism>
<dbReference type="PANTHER" id="PTHR48207">
    <property type="entry name" value="SUCCINATE--HYDROXYMETHYLGLUTARATE COA-TRANSFERASE"/>
    <property type="match status" value="1"/>
</dbReference>
<dbReference type="InterPro" id="IPR044855">
    <property type="entry name" value="CoA-Trfase_III_dom3_sf"/>
</dbReference>
<dbReference type="SUPFAM" id="SSF89796">
    <property type="entry name" value="CoA-transferase family III (CaiB/BaiF)"/>
    <property type="match status" value="1"/>
</dbReference>
<dbReference type="EMBL" id="FNHQ01000001">
    <property type="protein sequence ID" value="SDM08949.1"/>
    <property type="molecule type" value="Genomic_DNA"/>
</dbReference>
<keyword evidence="1 2" id="KW-0808">Transferase</keyword>
<dbReference type="InterPro" id="IPR050483">
    <property type="entry name" value="CoA-transferase_III_domain"/>
</dbReference>
<dbReference type="RefSeq" id="WP_091647378.1">
    <property type="nucleotide sequence ID" value="NZ_FNHQ01000001.1"/>
</dbReference>